<proteinExistence type="inferred from homology"/>
<keyword evidence="4" id="KW-0274">FAD</keyword>
<dbReference type="KEGG" id="npe:Natpe_2232"/>
<evidence type="ECO:0000313" key="7">
    <source>
        <dbReference type="EMBL" id="AGB32057.1"/>
    </source>
</evidence>
<dbReference type="InterPro" id="IPR016169">
    <property type="entry name" value="FAD-bd_PCMH_sub2"/>
</dbReference>
<evidence type="ECO:0000256" key="5">
    <source>
        <dbReference type="ARBA" id="ARBA00023002"/>
    </source>
</evidence>
<dbReference type="OrthoDB" id="213514at2157"/>
<dbReference type="AlphaFoldDB" id="L0JN86"/>
<comment type="cofactor">
    <cofactor evidence="1">
        <name>FAD</name>
        <dbReference type="ChEBI" id="CHEBI:57692"/>
    </cofactor>
</comment>
<organism evidence="7 8">
    <name type="scientific">Natrinema pellirubrum (strain DSM 15624 / CIP 106293 / JCM 10476 / NCIMB 786 / 157)</name>
    <dbReference type="NCBI Taxonomy" id="797303"/>
    <lineage>
        <taxon>Archaea</taxon>
        <taxon>Methanobacteriati</taxon>
        <taxon>Methanobacteriota</taxon>
        <taxon>Stenosarchaea group</taxon>
        <taxon>Halobacteria</taxon>
        <taxon>Halobacteriales</taxon>
        <taxon>Natrialbaceae</taxon>
        <taxon>Natrinema</taxon>
    </lineage>
</organism>
<evidence type="ECO:0000256" key="4">
    <source>
        <dbReference type="ARBA" id="ARBA00022827"/>
    </source>
</evidence>
<feature type="domain" description="FAD-binding PCMH-type" evidence="6">
    <location>
        <begin position="42"/>
        <end position="213"/>
    </location>
</feature>
<dbReference type="eggNOG" id="arCOG00340">
    <property type="taxonomic scope" value="Archaea"/>
</dbReference>
<dbReference type="STRING" id="797303.Natpe_2232"/>
<evidence type="ECO:0000259" key="6">
    <source>
        <dbReference type="PROSITE" id="PS51387"/>
    </source>
</evidence>
<name>L0JN86_NATP1</name>
<dbReference type="GO" id="GO:0016491">
    <property type="term" value="F:oxidoreductase activity"/>
    <property type="evidence" value="ECO:0007669"/>
    <property type="project" value="UniProtKB-KW"/>
</dbReference>
<dbReference type="Gene3D" id="3.30.465.10">
    <property type="match status" value="1"/>
</dbReference>
<dbReference type="PANTHER" id="PTHR42973:SF39">
    <property type="entry name" value="FAD-BINDING PCMH-TYPE DOMAIN-CONTAINING PROTEIN"/>
    <property type="match status" value="1"/>
</dbReference>
<dbReference type="InterPro" id="IPR012951">
    <property type="entry name" value="BBE"/>
</dbReference>
<dbReference type="Pfam" id="PF01565">
    <property type="entry name" value="FAD_binding_4"/>
    <property type="match status" value="1"/>
</dbReference>
<reference evidence="8" key="1">
    <citation type="submission" date="2012-02" db="EMBL/GenBank/DDBJ databases">
        <title>Complete sequence of chromosome of Natrinema pellirubrum DSM 15624.</title>
        <authorList>
            <person name="Lucas S."/>
            <person name="Han J."/>
            <person name="Lapidus A."/>
            <person name="Cheng J.-F."/>
            <person name="Goodwin L."/>
            <person name="Pitluck S."/>
            <person name="Peters L."/>
            <person name="Teshima H."/>
            <person name="Detter J.C."/>
            <person name="Han C."/>
            <person name="Tapia R."/>
            <person name="Land M."/>
            <person name="Hauser L."/>
            <person name="Kyrpides N."/>
            <person name="Ivanova N."/>
            <person name="Pagani I."/>
            <person name="Sproer C."/>
            <person name="Anderson I."/>
            <person name="Woyke T."/>
        </authorList>
    </citation>
    <scope>NUCLEOTIDE SEQUENCE [LARGE SCALE GENOMIC DNA]</scope>
    <source>
        <strain evidence="8">DSM 15624 / JCM 10476 / NCIMB 786</strain>
    </source>
</reference>
<dbReference type="GeneID" id="14335395"/>
<dbReference type="SUPFAM" id="SSF56176">
    <property type="entry name" value="FAD-binding/transporter-associated domain-like"/>
    <property type="match status" value="1"/>
</dbReference>
<dbReference type="InterPro" id="IPR016167">
    <property type="entry name" value="FAD-bd_PCMH_sub1"/>
</dbReference>
<keyword evidence="3" id="KW-0285">Flavoprotein</keyword>
<evidence type="ECO:0000256" key="2">
    <source>
        <dbReference type="ARBA" id="ARBA00005466"/>
    </source>
</evidence>
<dbReference type="Pfam" id="PF08031">
    <property type="entry name" value="BBE"/>
    <property type="match status" value="1"/>
</dbReference>
<dbReference type="GO" id="GO:0071949">
    <property type="term" value="F:FAD binding"/>
    <property type="evidence" value="ECO:0007669"/>
    <property type="project" value="InterPro"/>
</dbReference>
<evidence type="ECO:0000313" key="8">
    <source>
        <dbReference type="Proteomes" id="UP000010843"/>
    </source>
</evidence>
<dbReference type="InterPro" id="IPR036318">
    <property type="entry name" value="FAD-bd_PCMH-like_sf"/>
</dbReference>
<dbReference type="PROSITE" id="PS51387">
    <property type="entry name" value="FAD_PCMH"/>
    <property type="match status" value="1"/>
</dbReference>
<keyword evidence="5" id="KW-0560">Oxidoreductase</keyword>
<dbReference type="InterPro" id="IPR016166">
    <property type="entry name" value="FAD-bd_PCMH"/>
</dbReference>
<dbReference type="HOGENOM" id="CLU_018354_10_0_2"/>
<evidence type="ECO:0000256" key="3">
    <source>
        <dbReference type="ARBA" id="ARBA00022630"/>
    </source>
</evidence>
<accession>L0JN86</accession>
<evidence type="ECO:0000256" key="1">
    <source>
        <dbReference type="ARBA" id="ARBA00001974"/>
    </source>
</evidence>
<dbReference type="InterPro" id="IPR050416">
    <property type="entry name" value="FAD-linked_Oxidoreductase"/>
</dbReference>
<gene>
    <name evidence="7" type="ordered locus">Natpe_2232</name>
</gene>
<dbReference type="RefSeq" id="WP_015299032.1">
    <property type="nucleotide sequence ID" value="NC_019962.1"/>
</dbReference>
<dbReference type="Gene3D" id="3.30.43.10">
    <property type="entry name" value="Uridine Diphospho-n-acetylenolpyruvylglucosamine Reductase, domain 2"/>
    <property type="match status" value="1"/>
</dbReference>
<dbReference type="Gene3D" id="3.40.462.20">
    <property type="match status" value="1"/>
</dbReference>
<dbReference type="PANTHER" id="PTHR42973">
    <property type="entry name" value="BINDING OXIDOREDUCTASE, PUTATIVE (AFU_ORTHOLOGUE AFUA_1G17690)-RELATED"/>
    <property type="match status" value="1"/>
</dbReference>
<dbReference type="InterPro" id="IPR006094">
    <property type="entry name" value="Oxid_FAD_bind_N"/>
</dbReference>
<protein>
    <submittedName>
        <fullName evidence="7">FAD/FMN-dependent dehydrogenase</fullName>
    </submittedName>
</protein>
<sequence>MAVMTTPVDDGAIDGFREGLHGELLRPGDPDYDETRTIWNGMIDKRPALIARSRGVADVIVAVEFAREQEMVLAVRGAGHNIAGNAVCDDGLMLDLSAMQSVRIDPGAQTARVEPGATLGDFDHEAQAFGLATPTGINSTTGIAGLTLGGGFGWLTRRYGMTVDNLRSVDIVTADGELRHASETENADLFWGIRGGGGNFGVVTSFEFDLHEVGPEILSGPIVYAGEDARDVIRHVRDFNEDAPEEAAVWVVLRKAPPLPFLPEDVHGVGVVLVVTFYAGDMVEGAEVLAPLREYGDPIADAVGPHQYAAFQQAFDPLLTEGSRNYWKSHNFSELSDDAIDTAVEYAADLPSALSEIFFAQLGGAMARVPSDATAYPHRDAEYAMNVHTRWEDPAMDDECIAWSRAFFDAMAPHATGGVYANFISEATGEEDLAYGRNGDRLAEIKAEYDPENLFRLNQNVEPAR</sequence>
<dbReference type="EMBL" id="CP003372">
    <property type="protein sequence ID" value="AGB32057.1"/>
    <property type="molecule type" value="Genomic_DNA"/>
</dbReference>
<comment type="similarity">
    <text evidence="2">Belongs to the oxygen-dependent FAD-linked oxidoreductase family.</text>
</comment>
<dbReference type="Proteomes" id="UP000010843">
    <property type="component" value="Chromosome"/>
</dbReference>